<name>A0A815DX55_9BILA</name>
<dbReference type="Proteomes" id="UP000663864">
    <property type="component" value="Unassembled WGS sequence"/>
</dbReference>
<evidence type="ECO:0000313" key="14">
    <source>
        <dbReference type="Proteomes" id="UP000663864"/>
    </source>
</evidence>
<dbReference type="InterPro" id="IPR050927">
    <property type="entry name" value="TRPM"/>
</dbReference>
<feature type="transmembrane region" description="Helical" evidence="9">
    <location>
        <begin position="952"/>
        <end position="971"/>
    </location>
</feature>
<organism evidence="13 14">
    <name type="scientific">Rotaria sordida</name>
    <dbReference type="NCBI Taxonomy" id="392033"/>
    <lineage>
        <taxon>Eukaryota</taxon>
        <taxon>Metazoa</taxon>
        <taxon>Spiralia</taxon>
        <taxon>Gnathifera</taxon>
        <taxon>Rotifera</taxon>
        <taxon>Eurotatoria</taxon>
        <taxon>Bdelloidea</taxon>
        <taxon>Philodinida</taxon>
        <taxon>Philodinidae</taxon>
        <taxon>Rotaria</taxon>
    </lineage>
</organism>
<gene>
    <name evidence="13" type="ORF">ZHD862_LOCUS28278</name>
</gene>
<evidence type="ECO:0000256" key="8">
    <source>
        <dbReference type="SAM" id="MobiDB-lite"/>
    </source>
</evidence>
<reference evidence="13" key="1">
    <citation type="submission" date="2021-02" db="EMBL/GenBank/DDBJ databases">
        <authorList>
            <person name="Nowell W R."/>
        </authorList>
    </citation>
    <scope>NUCLEOTIDE SEQUENCE</scope>
</reference>
<keyword evidence="7" id="KW-0407">Ion channel</keyword>
<evidence type="ECO:0000256" key="1">
    <source>
        <dbReference type="ARBA" id="ARBA00004141"/>
    </source>
</evidence>
<feature type="region of interest" description="Disordered" evidence="8">
    <location>
        <begin position="1228"/>
        <end position="1259"/>
    </location>
</feature>
<evidence type="ECO:0000256" key="9">
    <source>
        <dbReference type="SAM" id="Phobius"/>
    </source>
</evidence>
<feature type="transmembrane region" description="Helical" evidence="9">
    <location>
        <begin position="912"/>
        <end position="931"/>
    </location>
</feature>
<dbReference type="PANTHER" id="PTHR13800:SF12">
    <property type="entry name" value="TRANSIENT RECEPTOR POTENTIAL CATION CHANNEL SUBFAMILY M MEMBER-LIKE 2"/>
    <property type="match status" value="1"/>
</dbReference>
<proteinExistence type="predicted"/>
<feature type="transmembrane region" description="Helical" evidence="9">
    <location>
        <begin position="871"/>
        <end position="892"/>
    </location>
</feature>
<protein>
    <submittedName>
        <fullName evidence="13">Uncharacterized protein</fullName>
    </submittedName>
</protein>
<feature type="domain" description="Ion transport" evidence="10">
    <location>
        <begin position="882"/>
        <end position="1135"/>
    </location>
</feature>
<feature type="compositionally biased region" description="Basic and acidic residues" evidence="8">
    <location>
        <begin position="1239"/>
        <end position="1259"/>
    </location>
</feature>
<feature type="transmembrane region" description="Helical" evidence="9">
    <location>
        <begin position="1019"/>
        <end position="1036"/>
    </location>
</feature>
<evidence type="ECO:0000256" key="7">
    <source>
        <dbReference type="ARBA" id="ARBA00023303"/>
    </source>
</evidence>
<evidence type="ECO:0000256" key="3">
    <source>
        <dbReference type="ARBA" id="ARBA00022692"/>
    </source>
</evidence>
<dbReference type="Pfam" id="PF18139">
    <property type="entry name" value="LSDAT_euk"/>
    <property type="match status" value="1"/>
</dbReference>
<keyword evidence="6 9" id="KW-0472">Membrane</keyword>
<evidence type="ECO:0000256" key="4">
    <source>
        <dbReference type="ARBA" id="ARBA00022989"/>
    </source>
</evidence>
<keyword evidence="3 9" id="KW-0812">Transmembrane</keyword>
<dbReference type="Pfam" id="PF25508">
    <property type="entry name" value="TRPM2"/>
    <property type="match status" value="1"/>
</dbReference>
<dbReference type="GO" id="GO:0099604">
    <property type="term" value="F:ligand-gated calcium channel activity"/>
    <property type="evidence" value="ECO:0007669"/>
    <property type="project" value="TreeGrafter"/>
</dbReference>
<keyword evidence="2" id="KW-0813">Transport</keyword>
<dbReference type="Pfam" id="PF00520">
    <property type="entry name" value="Ion_trans"/>
    <property type="match status" value="1"/>
</dbReference>
<feature type="transmembrane region" description="Helical" evidence="9">
    <location>
        <begin position="991"/>
        <end position="1012"/>
    </location>
</feature>
<sequence length="1298" mass="150930">MTSSTHSAQRKAQTEQESLENFKKLDIGYRFCWKFCPKFDDEETCVCNQNKDIHKDQTGKKGDKWKISKNTKEQFNNEYFGTLFKNASYVRLDIDTKLTKVEKLLLEFWDIPKPNLIMSIIGGAKYFTLKDELESIFINGVMDVAVKSNVWMITTGYNVGIVQLLGQAISKVKLKDPNQQLIVIGICKWGSIKNIKTLTGIDEEKYQKNKRRFKESDDEEAADKLKSGECNLEKNHSHYLMVDDGRYRYFNTENFRTRLCQHMVNVDTKNDLHTPVVTIVVEGGLDTIANIYNDLKNDIPIVIIKGSGRVADFFGRWLLDAKIVENDSEQGKIAYEIDELNRTKTATKPVLKNEIRPKSKKRIDIHAELHLDSSIKQLRTLFSKYEKDLKEDLKNILSREDDSKKNRTNSSTGNNDSDEKLELALDQVMYCLQPAVRSQITVFNINSETDLSEKIFESICKSFQRSSKDSDEERIKRTPFLKLAMDWGCIHVAKEFVFQNSLDYITDPDEAFLTALKKNLPAFVCEFLKIGIEPADIFFPTKQFTEGDNRYAKFIEELYDDVLKTSIDETHLKYFIEDSVNNSDKKIGSVISLNAVLEELIGDYMHKLYFESEEDEEKDRIKWGLMQSSVKSKTDTNKDIENNKSSSNEQKKQKAKKYIMRDLFLWAILMNRIDMAKVFLSHLKYRICPALIATKILKQYHSKAHYGDLKKGYEKDATYFEQYAIDCLDKCDDNNADRACVLVIQQNELYGYVTCLQVASDAQDILFISEPACVQAMKNIWFDKLHPEQTSKTNQSAVFCSFISLGLLAPVVVEYREKEQMIKAHESPKSTLESYGVNYCDPYPLEYPRYFKSNLTLNEYIHRLKHFHLSLLVKFCYHVITYIFFLLLFSYVLLFNFSPPKPQSPSIHWTEILTIILVSCMLIQEFHYFFTQDNLTFSGKFKNSFRDFFKPMTTLAFILFYIGLILRFAYADSEEKFIAARVIMAYDIELWWLRSLSFIIVIPFLGPHLVAIGQMVKDLLFFMCIIAIVMISYGVASRSMVYYPIVNNFTTETGGPVDTSFDGRNVFRQIIYPVYYLLHGEFGNERLSLESNPNAGWSITTQVLLAIHMLFVNILLTNLLIAMFSKRFDKVYEDTKHIWHSQQYLFTREYFTRSPFLPPISLIYDIYYLFRMFVFFIRQNVFDLPTDRRATVFKMIAKNKSLLEEWREFEGASTYEYAHAQLKVPKDISTKSSNGSDSSSKEKKEDVTDNRNDLNDTMDNLKEVQEKVSELRSSIDGMKRRFTNLRKKILLLSLQSNI</sequence>
<evidence type="ECO:0000256" key="6">
    <source>
        <dbReference type="ARBA" id="ARBA00023136"/>
    </source>
</evidence>
<feature type="domain" description="TRPM SLOG" evidence="11">
    <location>
        <begin position="87"/>
        <end position="314"/>
    </location>
</feature>
<keyword evidence="4 9" id="KW-1133">Transmembrane helix</keyword>
<evidence type="ECO:0000313" key="13">
    <source>
        <dbReference type="EMBL" id="CAF1307028.1"/>
    </source>
</evidence>
<accession>A0A815DX55</accession>
<feature type="domain" description="TRPM-like" evidence="12">
    <location>
        <begin position="511"/>
        <end position="769"/>
    </location>
</feature>
<comment type="caution">
    <text evidence="13">The sequence shown here is derived from an EMBL/GenBank/DDBJ whole genome shotgun (WGS) entry which is preliminary data.</text>
</comment>
<feature type="transmembrane region" description="Helical" evidence="9">
    <location>
        <begin position="1099"/>
        <end position="1121"/>
    </location>
</feature>
<keyword evidence="5" id="KW-0406">Ion transport</keyword>
<comment type="subcellular location">
    <subcellularLocation>
        <location evidence="1">Membrane</location>
        <topology evidence="1">Multi-pass membrane protein</topology>
    </subcellularLocation>
</comment>
<evidence type="ECO:0000256" key="2">
    <source>
        <dbReference type="ARBA" id="ARBA00022448"/>
    </source>
</evidence>
<dbReference type="PANTHER" id="PTHR13800">
    <property type="entry name" value="TRANSIENT RECEPTOR POTENTIAL CATION CHANNEL, SUBFAMILY M, MEMBER 6"/>
    <property type="match status" value="1"/>
</dbReference>
<dbReference type="GO" id="GO:0005886">
    <property type="term" value="C:plasma membrane"/>
    <property type="evidence" value="ECO:0007669"/>
    <property type="project" value="TreeGrafter"/>
</dbReference>
<evidence type="ECO:0000259" key="10">
    <source>
        <dbReference type="Pfam" id="PF00520"/>
    </source>
</evidence>
<dbReference type="EMBL" id="CAJNOT010002337">
    <property type="protein sequence ID" value="CAF1307028.1"/>
    <property type="molecule type" value="Genomic_DNA"/>
</dbReference>
<evidence type="ECO:0000256" key="5">
    <source>
        <dbReference type="ARBA" id="ARBA00023065"/>
    </source>
</evidence>
<feature type="region of interest" description="Disordered" evidence="8">
    <location>
        <begin position="634"/>
        <end position="653"/>
    </location>
</feature>
<evidence type="ECO:0000259" key="11">
    <source>
        <dbReference type="Pfam" id="PF18139"/>
    </source>
</evidence>
<dbReference type="InterPro" id="IPR057366">
    <property type="entry name" value="TRPM-like"/>
</dbReference>
<evidence type="ECO:0000259" key="12">
    <source>
        <dbReference type="Pfam" id="PF25508"/>
    </source>
</evidence>
<dbReference type="InterPro" id="IPR041491">
    <property type="entry name" value="TRPM_SLOG"/>
</dbReference>
<dbReference type="InterPro" id="IPR005821">
    <property type="entry name" value="Ion_trans_dom"/>
</dbReference>